<dbReference type="AlphaFoldDB" id="A0A833VZE2"/>
<dbReference type="Proteomes" id="UP000655588">
    <property type="component" value="Unassembled WGS sequence"/>
</dbReference>
<protein>
    <submittedName>
        <fullName evidence="2">Uncharacterized protein</fullName>
    </submittedName>
</protein>
<feature type="compositionally biased region" description="Low complexity" evidence="1">
    <location>
        <begin position="125"/>
        <end position="149"/>
    </location>
</feature>
<evidence type="ECO:0000313" key="2">
    <source>
        <dbReference type="EMBL" id="KAF3426149.1"/>
    </source>
</evidence>
<organism evidence="2 3">
    <name type="scientific">Frieseomelitta varia</name>
    <dbReference type="NCBI Taxonomy" id="561572"/>
    <lineage>
        <taxon>Eukaryota</taxon>
        <taxon>Metazoa</taxon>
        <taxon>Ecdysozoa</taxon>
        <taxon>Arthropoda</taxon>
        <taxon>Hexapoda</taxon>
        <taxon>Insecta</taxon>
        <taxon>Pterygota</taxon>
        <taxon>Neoptera</taxon>
        <taxon>Endopterygota</taxon>
        <taxon>Hymenoptera</taxon>
        <taxon>Apocrita</taxon>
        <taxon>Aculeata</taxon>
        <taxon>Apoidea</taxon>
        <taxon>Anthophila</taxon>
        <taxon>Apidae</taxon>
        <taxon>Frieseomelitta</taxon>
    </lineage>
</organism>
<feature type="region of interest" description="Disordered" evidence="1">
    <location>
        <begin position="118"/>
        <end position="149"/>
    </location>
</feature>
<evidence type="ECO:0000256" key="1">
    <source>
        <dbReference type="SAM" id="MobiDB-lite"/>
    </source>
</evidence>
<sequence length="149" mass="17121">MVNVTIIIKDTVNVTIIIKNNPDPGRLERRIVQRHAENVSLGSPLFRRADDLRELCPLQSAGRHSRRRILLGEKLLRSLNYRQFAIVICSIMSPDFISLLEKRNERREREQREMARLAAKEAGMGSDDGSSRISRSHSITDSDTYTQIY</sequence>
<reference evidence="2" key="1">
    <citation type="submission" date="2019-11" db="EMBL/GenBank/DDBJ databases">
        <title>The nuclear and mitochondrial genomes of Frieseomelitta varia - a highly eusocial stingless bee (Meliponini) with a permanently sterile worker caste.</title>
        <authorList>
            <person name="Freitas F.C.P."/>
            <person name="Lourenco A.P."/>
            <person name="Nunes F.M.F."/>
            <person name="Paschoal A.R."/>
            <person name="Abreu F.C.P."/>
            <person name="Barbin F.O."/>
            <person name="Bataglia L."/>
            <person name="Cardoso-Junior C.A.M."/>
            <person name="Cervoni M.S."/>
            <person name="Silva S.R."/>
            <person name="Dalarmi F."/>
            <person name="Del Lama M.A."/>
            <person name="Depintor T.S."/>
            <person name="Ferreira K.M."/>
            <person name="Goria P.S."/>
            <person name="Jaskot M.C."/>
            <person name="Lago D.C."/>
            <person name="Luna-Lucena D."/>
            <person name="Moda L.M."/>
            <person name="Nascimento L."/>
            <person name="Pedrino M."/>
            <person name="Rabico F.O."/>
            <person name="Sanches F.C."/>
            <person name="Santos D.E."/>
            <person name="Santos C.G."/>
            <person name="Vieira J."/>
            <person name="Lopes T.F."/>
            <person name="Barchuk A.R."/>
            <person name="Hartfelder K."/>
            <person name="Simoes Z.L.P."/>
            <person name="Bitondi M.M.G."/>
            <person name="Pinheiro D.G."/>
        </authorList>
    </citation>
    <scope>NUCLEOTIDE SEQUENCE</scope>
    <source>
        <strain evidence="2">USP_RPSP 00005682</strain>
        <tissue evidence="2">Whole individual</tissue>
    </source>
</reference>
<accession>A0A833VZE2</accession>
<comment type="caution">
    <text evidence="2">The sequence shown here is derived from an EMBL/GenBank/DDBJ whole genome shotgun (WGS) entry which is preliminary data.</text>
</comment>
<proteinExistence type="predicted"/>
<gene>
    <name evidence="2" type="ORF">E2986_13574</name>
</gene>
<dbReference type="EMBL" id="WNWW01000339">
    <property type="protein sequence ID" value="KAF3426149.1"/>
    <property type="molecule type" value="Genomic_DNA"/>
</dbReference>
<keyword evidence="3" id="KW-1185">Reference proteome</keyword>
<name>A0A833VZE2_9HYME</name>
<evidence type="ECO:0000313" key="3">
    <source>
        <dbReference type="Proteomes" id="UP000655588"/>
    </source>
</evidence>